<protein>
    <submittedName>
        <fullName evidence="2">Uncharacterized protein</fullName>
    </submittedName>
</protein>
<sequence>MSGDQAQPEGERAQFTPQSNAAALPVDDDDCPQLPATTDKSENDDANRAMMESRHEEVPSDIEEGLPNALDAPHMLSPPDIEPVSDATVRGPPTHPDAHRDAADSDVAPAGQPSRRASDVTQESALLHVNPVPGASAAADQPPPTGNREDTQEGAAGPSRPTRRAKAPSKTKRAPAGSRARQGAATGQVGEPLGETNADIVDVQPSRRNDLRSLAHLNSNAESVQPGMTRSKTTSLQRDTGMRDSNVGKRHRATRDEAVEEGQSSKRQRTRLGKK</sequence>
<reference evidence="2 3" key="1">
    <citation type="journal article" date="2012" name="Science">
        <title>The Paleozoic origin of enzymatic lignin decomposition reconstructed from 31 fungal genomes.</title>
        <authorList>
            <person name="Floudas D."/>
            <person name="Binder M."/>
            <person name="Riley R."/>
            <person name="Barry K."/>
            <person name="Blanchette R.A."/>
            <person name="Henrissat B."/>
            <person name="Martinez A.T."/>
            <person name="Otillar R."/>
            <person name="Spatafora J.W."/>
            <person name="Yadav J.S."/>
            <person name="Aerts A."/>
            <person name="Benoit I."/>
            <person name="Boyd A."/>
            <person name="Carlson A."/>
            <person name="Copeland A."/>
            <person name="Coutinho P.M."/>
            <person name="de Vries R.P."/>
            <person name="Ferreira P."/>
            <person name="Findley K."/>
            <person name="Foster B."/>
            <person name="Gaskell J."/>
            <person name="Glotzer D."/>
            <person name="Gorecki P."/>
            <person name="Heitman J."/>
            <person name="Hesse C."/>
            <person name="Hori C."/>
            <person name="Igarashi K."/>
            <person name="Jurgens J.A."/>
            <person name="Kallen N."/>
            <person name="Kersten P."/>
            <person name="Kohler A."/>
            <person name="Kuees U."/>
            <person name="Kumar T.K.A."/>
            <person name="Kuo A."/>
            <person name="LaButti K."/>
            <person name="Larrondo L.F."/>
            <person name="Lindquist E."/>
            <person name="Ling A."/>
            <person name="Lombard V."/>
            <person name="Lucas S."/>
            <person name="Lundell T."/>
            <person name="Martin R."/>
            <person name="McLaughlin D.J."/>
            <person name="Morgenstern I."/>
            <person name="Morin E."/>
            <person name="Murat C."/>
            <person name="Nagy L.G."/>
            <person name="Nolan M."/>
            <person name="Ohm R.A."/>
            <person name="Patyshakuliyeva A."/>
            <person name="Rokas A."/>
            <person name="Ruiz-Duenas F.J."/>
            <person name="Sabat G."/>
            <person name="Salamov A."/>
            <person name="Samejima M."/>
            <person name="Schmutz J."/>
            <person name="Slot J.C."/>
            <person name="St John F."/>
            <person name="Stenlid J."/>
            <person name="Sun H."/>
            <person name="Sun S."/>
            <person name="Syed K."/>
            <person name="Tsang A."/>
            <person name="Wiebenga A."/>
            <person name="Young D."/>
            <person name="Pisabarro A."/>
            <person name="Eastwood D.C."/>
            <person name="Martin F."/>
            <person name="Cullen D."/>
            <person name="Grigoriev I.V."/>
            <person name="Hibbett D.S."/>
        </authorList>
    </citation>
    <scope>NUCLEOTIDE SEQUENCE</scope>
    <source>
        <strain evidence="3">FP-58527</strain>
    </source>
</reference>
<accession>S8DN43</accession>
<proteinExistence type="predicted"/>
<evidence type="ECO:0000256" key="1">
    <source>
        <dbReference type="SAM" id="MobiDB-lite"/>
    </source>
</evidence>
<dbReference type="HOGENOM" id="CLU_1012070_0_0_1"/>
<dbReference type="InParanoid" id="S8DN43"/>
<name>S8DN43_FOMSC</name>
<dbReference type="EMBL" id="KE504385">
    <property type="protein sequence ID" value="EPS92698.1"/>
    <property type="molecule type" value="Genomic_DNA"/>
</dbReference>
<feature type="compositionally biased region" description="Basic residues" evidence="1">
    <location>
        <begin position="266"/>
        <end position="275"/>
    </location>
</feature>
<feature type="compositionally biased region" description="Basic residues" evidence="1">
    <location>
        <begin position="161"/>
        <end position="173"/>
    </location>
</feature>
<organism evidence="2 3">
    <name type="scientific">Fomitopsis schrenkii</name>
    <name type="common">Brown rot fungus</name>
    <dbReference type="NCBI Taxonomy" id="2126942"/>
    <lineage>
        <taxon>Eukaryota</taxon>
        <taxon>Fungi</taxon>
        <taxon>Dikarya</taxon>
        <taxon>Basidiomycota</taxon>
        <taxon>Agaricomycotina</taxon>
        <taxon>Agaricomycetes</taxon>
        <taxon>Polyporales</taxon>
        <taxon>Fomitopsis</taxon>
    </lineage>
</organism>
<evidence type="ECO:0000313" key="2">
    <source>
        <dbReference type="EMBL" id="EPS92698.1"/>
    </source>
</evidence>
<dbReference type="AlphaFoldDB" id="S8DN43"/>
<feature type="compositionally biased region" description="Basic and acidic residues" evidence="1">
    <location>
        <begin position="39"/>
        <end position="58"/>
    </location>
</feature>
<feature type="compositionally biased region" description="Polar residues" evidence="1">
    <location>
        <begin position="216"/>
        <end position="238"/>
    </location>
</feature>
<feature type="region of interest" description="Disordered" evidence="1">
    <location>
        <begin position="1"/>
        <end position="275"/>
    </location>
</feature>
<gene>
    <name evidence="2" type="ORF">FOMPIDRAFT_1056632</name>
</gene>
<dbReference type="Proteomes" id="UP000015241">
    <property type="component" value="Unassembled WGS sequence"/>
</dbReference>
<evidence type="ECO:0000313" key="3">
    <source>
        <dbReference type="Proteomes" id="UP000015241"/>
    </source>
</evidence>
<keyword evidence="3" id="KW-1185">Reference proteome</keyword>